<dbReference type="GO" id="GO:0016491">
    <property type="term" value="F:oxidoreductase activity"/>
    <property type="evidence" value="ECO:0007669"/>
    <property type="project" value="UniProtKB-KW"/>
</dbReference>
<keyword evidence="5" id="KW-1185">Reference proteome</keyword>
<evidence type="ECO:0000256" key="2">
    <source>
        <dbReference type="ARBA" id="ARBA00023002"/>
    </source>
</evidence>
<reference evidence="5" key="1">
    <citation type="submission" date="2017-04" db="EMBL/GenBank/DDBJ databases">
        <authorList>
            <person name="Varghese N."/>
            <person name="Submissions S."/>
        </authorList>
    </citation>
    <scope>NUCLEOTIDE SEQUENCE [LARGE SCALE GENOMIC DNA]</scope>
    <source>
        <strain evidence="5">USBA 82</strain>
    </source>
</reference>
<accession>A0A1X7IHV0</accession>
<name>A0A1X7IHV0_9BACT</name>
<comment type="similarity">
    <text evidence="1">Belongs to the nitroreductase family.</text>
</comment>
<dbReference type="EMBL" id="FXBB01000002">
    <property type="protein sequence ID" value="SMG14365.1"/>
    <property type="molecule type" value="Genomic_DNA"/>
</dbReference>
<dbReference type="Gene3D" id="3.40.109.10">
    <property type="entry name" value="NADH Oxidase"/>
    <property type="match status" value="1"/>
</dbReference>
<dbReference type="PANTHER" id="PTHR43673">
    <property type="entry name" value="NAD(P)H NITROREDUCTASE YDGI-RELATED"/>
    <property type="match status" value="1"/>
</dbReference>
<proteinExistence type="inferred from homology"/>
<evidence type="ECO:0000313" key="4">
    <source>
        <dbReference type="EMBL" id="SMG14365.1"/>
    </source>
</evidence>
<evidence type="ECO:0000256" key="1">
    <source>
        <dbReference type="ARBA" id="ARBA00007118"/>
    </source>
</evidence>
<dbReference type="InterPro" id="IPR000415">
    <property type="entry name" value="Nitroreductase-like"/>
</dbReference>
<feature type="domain" description="Nitroreductase" evidence="3">
    <location>
        <begin position="7"/>
        <end position="160"/>
    </location>
</feature>
<dbReference type="Pfam" id="PF00881">
    <property type="entry name" value="Nitroreductase"/>
    <property type="match status" value="1"/>
</dbReference>
<dbReference type="AlphaFoldDB" id="A0A1X7IHV0"/>
<gene>
    <name evidence="4" type="ORF">SAMN06275492_10273</name>
</gene>
<dbReference type="OrthoDB" id="9812105at2"/>
<dbReference type="Proteomes" id="UP000193355">
    <property type="component" value="Unassembled WGS sequence"/>
</dbReference>
<organism evidence="4 5">
    <name type="scientific">Dethiosulfovibrio salsuginis</name>
    <dbReference type="NCBI Taxonomy" id="561720"/>
    <lineage>
        <taxon>Bacteria</taxon>
        <taxon>Thermotogati</taxon>
        <taxon>Synergistota</taxon>
        <taxon>Synergistia</taxon>
        <taxon>Synergistales</taxon>
        <taxon>Dethiosulfovibrionaceae</taxon>
        <taxon>Dethiosulfovibrio</taxon>
    </lineage>
</organism>
<sequence>MDFDDLIKTRRSVRKYRPDPVPEDMVESCLEAARTAPSACNSQPWFFHVCRSDKVRRAVASAMNSGMYGQGMNRFIDQAPVIIAVETLKRAKLAPWLAGLIRNVRYEMMDVAIATDHLTLKAAELGLGTCWIGWFNERAVKSALGLERSAHLDVMITLGWPDDRTRAKSRKEPDQVRRYL</sequence>
<dbReference type="STRING" id="561720.SAMN06275492_10273"/>
<keyword evidence="2" id="KW-0560">Oxidoreductase</keyword>
<evidence type="ECO:0000313" key="5">
    <source>
        <dbReference type="Proteomes" id="UP000193355"/>
    </source>
</evidence>
<dbReference type="SUPFAM" id="SSF55469">
    <property type="entry name" value="FMN-dependent nitroreductase-like"/>
    <property type="match status" value="1"/>
</dbReference>
<dbReference type="PANTHER" id="PTHR43673:SF10">
    <property type="entry name" value="NADH DEHYDROGENASE_NAD(P)H NITROREDUCTASE XCC3605-RELATED"/>
    <property type="match status" value="1"/>
</dbReference>
<evidence type="ECO:0000259" key="3">
    <source>
        <dbReference type="Pfam" id="PF00881"/>
    </source>
</evidence>
<dbReference type="RefSeq" id="WP_085543692.1">
    <property type="nucleotide sequence ID" value="NZ_FXBB01000002.1"/>
</dbReference>
<dbReference type="InterPro" id="IPR029479">
    <property type="entry name" value="Nitroreductase"/>
</dbReference>
<protein>
    <submittedName>
        <fullName evidence="4">Nitroreductase</fullName>
    </submittedName>
</protein>